<protein>
    <submittedName>
        <fullName evidence="10">MFS transporter</fullName>
    </submittedName>
</protein>
<feature type="transmembrane region" description="Helical" evidence="8">
    <location>
        <begin position="148"/>
        <end position="170"/>
    </location>
</feature>
<feature type="transmembrane region" description="Helical" evidence="8">
    <location>
        <begin position="341"/>
        <end position="359"/>
    </location>
</feature>
<keyword evidence="4 8" id="KW-0812">Transmembrane</keyword>
<evidence type="ECO:0000256" key="4">
    <source>
        <dbReference type="ARBA" id="ARBA00022692"/>
    </source>
</evidence>
<dbReference type="Proteomes" id="UP000806528">
    <property type="component" value="Unassembled WGS sequence"/>
</dbReference>
<feature type="transmembrane region" description="Helical" evidence="8">
    <location>
        <begin position="371"/>
        <end position="395"/>
    </location>
</feature>
<dbReference type="EMBL" id="JADBGI010000020">
    <property type="protein sequence ID" value="MBE3001074.1"/>
    <property type="molecule type" value="Genomic_DNA"/>
</dbReference>
<dbReference type="Gene3D" id="1.20.1250.20">
    <property type="entry name" value="MFS general substrate transporter like domains"/>
    <property type="match status" value="1"/>
</dbReference>
<dbReference type="InterPro" id="IPR011701">
    <property type="entry name" value="MFS"/>
</dbReference>
<dbReference type="Gene3D" id="1.20.1720.10">
    <property type="entry name" value="Multidrug resistance protein D"/>
    <property type="match status" value="1"/>
</dbReference>
<keyword evidence="2" id="KW-0813">Transport</keyword>
<evidence type="ECO:0000256" key="5">
    <source>
        <dbReference type="ARBA" id="ARBA00022989"/>
    </source>
</evidence>
<dbReference type="InterPro" id="IPR036259">
    <property type="entry name" value="MFS_trans_sf"/>
</dbReference>
<name>A0ABR9PB75_9ACTN</name>
<keyword evidence="3" id="KW-1003">Cell membrane</keyword>
<evidence type="ECO:0000256" key="6">
    <source>
        <dbReference type="ARBA" id="ARBA00023136"/>
    </source>
</evidence>
<feature type="transmembrane region" description="Helical" evidence="8">
    <location>
        <begin position="210"/>
        <end position="230"/>
    </location>
</feature>
<feature type="transmembrane region" description="Helical" evidence="8">
    <location>
        <begin position="236"/>
        <end position="258"/>
    </location>
</feature>
<dbReference type="InterPro" id="IPR020846">
    <property type="entry name" value="MFS_dom"/>
</dbReference>
<feature type="transmembrane region" description="Helical" evidence="8">
    <location>
        <begin position="308"/>
        <end position="329"/>
    </location>
</feature>
<evidence type="ECO:0000256" key="8">
    <source>
        <dbReference type="SAM" id="Phobius"/>
    </source>
</evidence>
<comment type="caution">
    <text evidence="10">The sequence shown here is derived from an EMBL/GenBank/DDBJ whole genome shotgun (WGS) entry which is preliminary data.</text>
</comment>
<feature type="transmembrane region" description="Helical" evidence="8">
    <location>
        <begin position="23"/>
        <end position="49"/>
    </location>
</feature>
<keyword evidence="5 8" id="KW-1133">Transmembrane helix</keyword>
<dbReference type="NCBIfam" id="TIGR00711">
    <property type="entry name" value="efflux_EmrB"/>
    <property type="match status" value="1"/>
</dbReference>
<dbReference type="PROSITE" id="PS50850">
    <property type="entry name" value="MFS"/>
    <property type="match status" value="1"/>
</dbReference>
<feature type="transmembrane region" description="Helical" evidence="8">
    <location>
        <begin position="90"/>
        <end position="109"/>
    </location>
</feature>
<accession>A0ABR9PB75</accession>
<organism evidence="10 11">
    <name type="scientific">Nocardiopsis coralli</name>
    <dbReference type="NCBI Taxonomy" id="2772213"/>
    <lineage>
        <taxon>Bacteria</taxon>
        <taxon>Bacillati</taxon>
        <taxon>Actinomycetota</taxon>
        <taxon>Actinomycetes</taxon>
        <taxon>Streptosporangiales</taxon>
        <taxon>Nocardiopsidaceae</taxon>
        <taxon>Nocardiopsis</taxon>
    </lineage>
</organism>
<feature type="transmembrane region" description="Helical" evidence="8">
    <location>
        <begin position="416"/>
        <end position="435"/>
    </location>
</feature>
<feature type="transmembrane region" description="Helical" evidence="8">
    <location>
        <begin position="61"/>
        <end position="78"/>
    </location>
</feature>
<dbReference type="Pfam" id="PF07690">
    <property type="entry name" value="MFS_1"/>
    <property type="match status" value="1"/>
</dbReference>
<reference evidence="10 11" key="1">
    <citation type="submission" date="2020-09" db="EMBL/GenBank/DDBJ databases">
        <title>Diversity and distribution of actinomycetes associated with coral in the coast of Hainan.</title>
        <authorList>
            <person name="Li F."/>
        </authorList>
    </citation>
    <scope>NUCLEOTIDE SEQUENCE [LARGE SCALE GENOMIC DNA]</scope>
    <source>
        <strain evidence="10 11">HNM0947</strain>
    </source>
</reference>
<dbReference type="CDD" id="cd17321">
    <property type="entry name" value="MFS_MMR_MDR_like"/>
    <property type="match status" value="1"/>
</dbReference>
<feature type="transmembrane region" description="Helical" evidence="8">
    <location>
        <begin position="279"/>
        <end position="302"/>
    </location>
</feature>
<dbReference type="PANTHER" id="PTHR42718">
    <property type="entry name" value="MAJOR FACILITATOR SUPERFAMILY MULTIDRUG TRANSPORTER MFSC"/>
    <property type="match status" value="1"/>
</dbReference>
<evidence type="ECO:0000313" key="11">
    <source>
        <dbReference type="Proteomes" id="UP000806528"/>
    </source>
</evidence>
<evidence type="ECO:0000256" key="3">
    <source>
        <dbReference type="ARBA" id="ARBA00022475"/>
    </source>
</evidence>
<evidence type="ECO:0000256" key="7">
    <source>
        <dbReference type="SAM" id="MobiDB-lite"/>
    </source>
</evidence>
<feature type="transmembrane region" description="Helical" evidence="8">
    <location>
        <begin position="176"/>
        <end position="198"/>
    </location>
</feature>
<feature type="region of interest" description="Disordered" evidence="7">
    <location>
        <begin position="478"/>
        <end position="533"/>
    </location>
</feature>
<dbReference type="InterPro" id="IPR004638">
    <property type="entry name" value="EmrB-like"/>
</dbReference>
<evidence type="ECO:0000256" key="2">
    <source>
        <dbReference type="ARBA" id="ARBA00022448"/>
    </source>
</evidence>
<dbReference type="PANTHER" id="PTHR42718:SF42">
    <property type="entry name" value="EXPORT PROTEIN"/>
    <property type="match status" value="1"/>
</dbReference>
<gene>
    <name evidence="10" type="ORF">IDM40_20605</name>
</gene>
<comment type="subcellular location">
    <subcellularLocation>
        <location evidence="1">Cell membrane</location>
        <topology evidence="1">Multi-pass membrane protein</topology>
    </subcellularLocation>
</comment>
<keyword evidence="6 8" id="KW-0472">Membrane</keyword>
<feature type="transmembrane region" description="Helical" evidence="8">
    <location>
        <begin position="447"/>
        <end position="468"/>
    </location>
</feature>
<keyword evidence="11" id="KW-1185">Reference proteome</keyword>
<evidence type="ECO:0000313" key="10">
    <source>
        <dbReference type="EMBL" id="MBE3001074.1"/>
    </source>
</evidence>
<feature type="domain" description="Major facilitator superfamily (MFS) profile" evidence="9">
    <location>
        <begin position="24"/>
        <end position="473"/>
    </location>
</feature>
<dbReference type="SUPFAM" id="SSF103473">
    <property type="entry name" value="MFS general substrate transporter"/>
    <property type="match status" value="1"/>
</dbReference>
<evidence type="ECO:0000256" key="1">
    <source>
        <dbReference type="ARBA" id="ARBA00004651"/>
    </source>
</evidence>
<proteinExistence type="predicted"/>
<sequence length="533" mass="53455">MSGSASTPVSSSGVAWGTPAARWMLAATVLGSGMAFLDSTVVTVALPAIEHELDTGLAGQQWIVNGYMITLSALILLSGSLADRFGRVRLFMVGIAVFAVASALCSMAPTLELLVAGRVAQGVGGALLTPGSLAILQAGFREDDRARAIGAWSGLTGVASAVGPFVGGWLVQIGDWRLIFLINLPLAAVVLAIAWFKVPESRDPSAPRNLDYSGALLGVVALGGITYALIQWGAVGATPAVLVGAGVGVVALVVFLVVEARKRAPMLPLSIFRSVPFSVTNAATVMIYAALGTLLFLLVIYLQEVGGFSPIAAGAASLPLTVLMLLLSARSGDLASKIGPRPQLIAGPLLLAAGLVYLSRMPTDPGYLVDVFPGILLVAMGMSATVAPLTATVLASAAERHAGLASGVNNTFARGAQMIGVAAVPALAGIGGGSGGQAGTSALAQGFGPAMLILAGLAVVAALCAVALPRGRMPEAREAAERGAVPEEEAPVAGPGPGEHAPLFCGVSGPPMRSCPGSSAGHTEEGPASGAGR</sequence>
<dbReference type="RefSeq" id="WP_193123671.1">
    <property type="nucleotide sequence ID" value="NZ_JADBGI010000020.1"/>
</dbReference>
<feature type="transmembrane region" description="Helical" evidence="8">
    <location>
        <begin position="115"/>
        <end position="136"/>
    </location>
</feature>
<evidence type="ECO:0000259" key="9">
    <source>
        <dbReference type="PROSITE" id="PS50850"/>
    </source>
</evidence>